<evidence type="ECO:0000313" key="3">
    <source>
        <dbReference type="Proteomes" id="UP000092544"/>
    </source>
</evidence>
<dbReference type="EMBL" id="FLOB01000003">
    <property type="protein sequence ID" value="SBS30842.1"/>
    <property type="molecule type" value="Genomic_DNA"/>
</dbReference>
<evidence type="ECO:0000313" key="2">
    <source>
        <dbReference type="EMBL" id="SBS30842.1"/>
    </source>
</evidence>
<sequence>MQSRFICHQGGWVSLPIIVFLVVVAGVSFAYQKRLQTHLAWRGKRQEIDQNQRLWQAFSEQVVQHIALSSAQKSSCPGFCALANNDSVSHYSLWRYKRARLHYQFDQIALGANTHFYRLCAHKINTIHQTTYLIHLRYHCWWWHNHHIVSHGFVTVTK</sequence>
<organism evidence="2 3">
    <name type="scientific">Marinomonas spartinae</name>
    <dbReference type="NCBI Taxonomy" id="1792290"/>
    <lineage>
        <taxon>Bacteria</taxon>
        <taxon>Pseudomonadati</taxon>
        <taxon>Pseudomonadota</taxon>
        <taxon>Gammaproteobacteria</taxon>
        <taxon>Oceanospirillales</taxon>
        <taxon>Oceanospirillaceae</taxon>
        <taxon>Marinomonas</taxon>
    </lineage>
</organism>
<gene>
    <name evidence="2" type="ORF">MSP8886_01946</name>
</gene>
<accession>A0A1A8TDE7</accession>
<dbReference type="Proteomes" id="UP000092544">
    <property type="component" value="Unassembled WGS sequence"/>
</dbReference>
<name>A0A1A8TDE7_9GAMM</name>
<evidence type="ECO:0000256" key="1">
    <source>
        <dbReference type="SAM" id="Phobius"/>
    </source>
</evidence>
<keyword evidence="1" id="KW-1133">Transmembrane helix</keyword>
<dbReference type="AlphaFoldDB" id="A0A1A8TDE7"/>
<reference evidence="2 3" key="1">
    <citation type="submission" date="2016-06" db="EMBL/GenBank/DDBJ databases">
        <authorList>
            <person name="Kjaerup R.B."/>
            <person name="Dalgaard T.S."/>
            <person name="Juul-Madsen H.R."/>
        </authorList>
    </citation>
    <scope>NUCLEOTIDE SEQUENCE [LARGE SCALE GENOMIC DNA]</scope>
    <source>
        <strain evidence="2 3">CECT 8886</strain>
    </source>
</reference>
<keyword evidence="3" id="KW-1185">Reference proteome</keyword>
<feature type="transmembrane region" description="Helical" evidence="1">
    <location>
        <begin position="12"/>
        <end position="31"/>
    </location>
</feature>
<proteinExistence type="predicted"/>
<keyword evidence="1" id="KW-0472">Membrane</keyword>
<keyword evidence="1" id="KW-0812">Transmembrane</keyword>
<dbReference type="RefSeq" id="WP_067015614.1">
    <property type="nucleotide sequence ID" value="NZ_FLOB01000003.1"/>
</dbReference>
<dbReference type="STRING" id="1792290.MSP8886_01946"/>
<dbReference type="OrthoDB" id="6107053at2"/>
<protein>
    <submittedName>
        <fullName evidence="2">Uncharacterized protein</fullName>
    </submittedName>
</protein>